<proteinExistence type="predicted"/>
<evidence type="ECO:0000313" key="2">
    <source>
        <dbReference type="EMBL" id="KIM84729.1"/>
    </source>
</evidence>
<dbReference type="AlphaFoldDB" id="A0A0C3FYI9"/>
<dbReference type="Proteomes" id="UP000054166">
    <property type="component" value="Unassembled WGS sequence"/>
</dbReference>
<dbReference type="InParanoid" id="A0A0C3FYI9"/>
<evidence type="ECO:0000313" key="3">
    <source>
        <dbReference type="Proteomes" id="UP000054166"/>
    </source>
</evidence>
<sequence>MKGTITVRLSTDDTEKAPDDTPQTDAIPVSIVGQSESGGIADADNIIYSESTGATDAKTKATQPGDLGMTLESISANLDGVIQIADAISTIHPYAKIAFRTISSLDKVSSSSRFQIHYSKPT</sequence>
<accession>A0A0C3FYI9</accession>
<protein>
    <submittedName>
        <fullName evidence="2">Uncharacterized protein</fullName>
    </submittedName>
</protein>
<name>A0A0C3FYI9_PILCF</name>
<dbReference type="EMBL" id="KN832987">
    <property type="protein sequence ID" value="KIM84729.1"/>
    <property type="molecule type" value="Genomic_DNA"/>
</dbReference>
<keyword evidence="3" id="KW-1185">Reference proteome</keyword>
<reference evidence="2 3" key="1">
    <citation type="submission" date="2014-04" db="EMBL/GenBank/DDBJ databases">
        <authorList>
            <consortium name="DOE Joint Genome Institute"/>
            <person name="Kuo A."/>
            <person name="Tarkka M."/>
            <person name="Buscot F."/>
            <person name="Kohler A."/>
            <person name="Nagy L.G."/>
            <person name="Floudas D."/>
            <person name="Copeland A."/>
            <person name="Barry K.W."/>
            <person name="Cichocki N."/>
            <person name="Veneault-Fourrey C."/>
            <person name="LaButti K."/>
            <person name="Lindquist E.A."/>
            <person name="Lipzen A."/>
            <person name="Lundell T."/>
            <person name="Morin E."/>
            <person name="Murat C."/>
            <person name="Sun H."/>
            <person name="Tunlid A."/>
            <person name="Henrissat B."/>
            <person name="Grigoriev I.V."/>
            <person name="Hibbett D.S."/>
            <person name="Martin F."/>
            <person name="Nordberg H.P."/>
            <person name="Cantor M.N."/>
            <person name="Hua S.X."/>
        </authorList>
    </citation>
    <scope>NUCLEOTIDE SEQUENCE [LARGE SCALE GENOMIC DNA]</scope>
    <source>
        <strain evidence="2 3">F 1598</strain>
    </source>
</reference>
<organism evidence="2 3">
    <name type="scientific">Piloderma croceum (strain F 1598)</name>
    <dbReference type="NCBI Taxonomy" id="765440"/>
    <lineage>
        <taxon>Eukaryota</taxon>
        <taxon>Fungi</taxon>
        <taxon>Dikarya</taxon>
        <taxon>Basidiomycota</taxon>
        <taxon>Agaricomycotina</taxon>
        <taxon>Agaricomycetes</taxon>
        <taxon>Agaricomycetidae</taxon>
        <taxon>Atheliales</taxon>
        <taxon>Atheliaceae</taxon>
        <taxon>Piloderma</taxon>
    </lineage>
</organism>
<dbReference type="HOGENOM" id="CLU_2027609_0_0_1"/>
<reference evidence="3" key="2">
    <citation type="submission" date="2015-01" db="EMBL/GenBank/DDBJ databases">
        <title>Evolutionary Origins and Diversification of the Mycorrhizal Mutualists.</title>
        <authorList>
            <consortium name="DOE Joint Genome Institute"/>
            <consortium name="Mycorrhizal Genomics Consortium"/>
            <person name="Kohler A."/>
            <person name="Kuo A."/>
            <person name="Nagy L.G."/>
            <person name="Floudas D."/>
            <person name="Copeland A."/>
            <person name="Barry K.W."/>
            <person name="Cichocki N."/>
            <person name="Veneault-Fourrey C."/>
            <person name="LaButti K."/>
            <person name="Lindquist E.A."/>
            <person name="Lipzen A."/>
            <person name="Lundell T."/>
            <person name="Morin E."/>
            <person name="Murat C."/>
            <person name="Riley R."/>
            <person name="Ohm R."/>
            <person name="Sun H."/>
            <person name="Tunlid A."/>
            <person name="Henrissat B."/>
            <person name="Grigoriev I.V."/>
            <person name="Hibbett D.S."/>
            <person name="Martin F."/>
        </authorList>
    </citation>
    <scope>NUCLEOTIDE SEQUENCE [LARGE SCALE GENOMIC DNA]</scope>
    <source>
        <strain evidence="3">F 1598</strain>
    </source>
</reference>
<gene>
    <name evidence="2" type="ORF">PILCRDRAFT_394277</name>
</gene>
<feature type="region of interest" description="Disordered" evidence="1">
    <location>
        <begin position="1"/>
        <end position="26"/>
    </location>
</feature>
<evidence type="ECO:0000256" key="1">
    <source>
        <dbReference type="SAM" id="MobiDB-lite"/>
    </source>
</evidence>
<feature type="compositionally biased region" description="Basic and acidic residues" evidence="1">
    <location>
        <begin position="10"/>
        <end position="19"/>
    </location>
</feature>